<dbReference type="SUPFAM" id="SSF54637">
    <property type="entry name" value="Thioesterase/thiol ester dehydrase-isomerase"/>
    <property type="match status" value="1"/>
</dbReference>
<dbReference type="CDD" id="cd03443">
    <property type="entry name" value="PaaI_thioesterase"/>
    <property type="match status" value="1"/>
</dbReference>
<protein>
    <recommendedName>
        <fullName evidence="1">Acyl-CoA thioesterase-like N-terminal HotDog domain-containing protein</fullName>
    </recommendedName>
</protein>
<name>A0A0H2ZY21_MYCA1</name>
<dbReference type="Gene3D" id="3.10.129.10">
    <property type="entry name" value="Hotdog Thioesterase"/>
    <property type="match status" value="1"/>
</dbReference>
<dbReference type="KEGG" id="mav:MAV_1820"/>
<dbReference type="InterPro" id="IPR029069">
    <property type="entry name" value="HotDog_dom_sf"/>
</dbReference>
<dbReference type="EMBL" id="CP000479">
    <property type="protein sequence ID" value="ABK66675.1"/>
    <property type="molecule type" value="Genomic_DNA"/>
</dbReference>
<dbReference type="InterPro" id="IPR003736">
    <property type="entry name" value="PAAI_dom"/>
</dbReference>
<evidence type="ECO:0000313" key="3">
    <source>
        <dbReference type="Proteomes" id="UP000001574"/>
    </source>
</evidence>
<organism evidence="2 3">
    <name type="scientific">Mycobacterium avium (strain 104)</name>
    <dbReference type="NCBI Taxonomy" id="243243"/>
    <lineage>
        <taxon>Bacteria</taxon>
        <taxon>Bacillati</taxon>
        <taxon>Actinomycetota</taxon>
        <taxon>Actinomycetes</taxon>
        <taxon>Mycobacteriales</taxon>
        <taxon>Mycobacteriaceae</taxon>
        <taxon>Mycobacterium</taxon>
        <taxon>Mycobacterium avium complex (MAC)</taxon>
    </lineage>
</organism>
<dbReference type="NCBIfam" id="TIGR00369">
    <property type="entry name" value="unchar_dom_1"/>
    <property type="match status" value="1"/>
</dbReference>
<dbReference type="GO" id="GO:0016790">
    <property type="term" value="F:thiolester hydrolase activity"/>
    <property type="evidence" value="ECO:0007669"/>
    <property type="project" value="UniProtKB-ARBA"/>
</dbReference>
<dbReference type="RefSeq" id="WP_011724359.1">
    <property type="nucleotide sequence ID" value="NC_008595.1"/>
</dbReference>
<sequence length="278" mass="28888">MTGVDEREVQHDIETPAPVQIRFGIDFVAASLADATVVMSMPMSGLRNPFTGAPAVGPLAILVDAAAGMVNHYRRQRDRWTVSSELSLEVSANVNDAMADGAPPVVASARAVGSVGATPLALCTLMCGETEIGIGTVRSAFIPADGVTAKQPPRTLLRGTPTLGERMAVQVDTGQHGAIVLRQHPDPDLNNDIGIVHGGMASAGLELAASAAMNADRSGDRFQTASLRVNFLRPFFAGGTSSYVATPVRVGRTTGVADAQAIGDDGRVALTARVTAYR</sequence>
<dbReference type="Pfam" id="PF13622">
    <property type="entry name" value="4HBT_3"/>
    <property type="match status" value="1"/>
</dbReference>
<accession>A0A0H2ZY21</accession>
<evidence type="ECO:0000259" key="1">
    <source>
        <dbReference type="Pfam" id="PF13622"/>
    </source>
</evidence>
<feature type="domain" description="Acyl-CoA thioesterase-like N-terminal HotDog" evidence="1">
    <location>
        <begin position="191"/>
        <end position="275"/>
    </location>
</feature>
<gene>
    <name evidence="2" type="ordered locus">MAV_1820</name>
</gene>
<proteinExistence type="predicted"/>
<reference evidence="2 3" key="1">
    <citation type="submission" date="2006-10" db="EMBL/GenBank/DDBJ databases">
        <authorList>
            <person name="Fleischmann R.D."/>
            <person name="Dodson R.J."/>
            <person name="Haft D.H."/>
            <person name="Merkel J.S."/>
            <person name="Nelson W.C."/>
            <person name="Fraser C.M."/>
        </authorList>
    </citation>
    <scope>NUCLEOTIDE SEQUENCE [LARGE SCALE GENOMIC DNA]</scope>
    <source>
        <strain evidence="2 3">104</strain>
    </source>
</reference>
<dbReference type="Proteomes" id="UP000001574">
    <property type="component" value="Chromosome"/>
</dbReference>
<evidence type="ECO:0000313" key="2">
    <source>
        <dbReference type="EMBL" id="ABK66675.1"/>
    </source>
</evidence>
<dbReference type="HOGENOM" id="CLU_1018711_0_0_11"/>
<dbReference type="AlphaFoldDB" id="A0A0H2ZY21"/>
<dbReference type="InterPro" id="IPR049449">
    <property type="entry name" value="TesB_ACOT8-like_N"/>
</dbReference>